<evidence type="ECO:0000259" key="1">
    <source>
        <dbReference type="Pfam" id="PF13472"/>
    </source>
</evidence>
<evidence type="ECO:0000313" key="3">
    <source>
        <dbReference type="Proteomes" id="UP001501842"/>
    </source>
</evidence>
<proteinExistence type="predicted"/>
<dbReference type="EMBL" id="BAAATZ010000007">
    <property type="protein sequence ID" value="GAA2724395.1"/>
    <property type="molecule type" value="Genomic_DNA"/>
</dbReference>
<comment type="caution">
    <text evidence="2">The sequence shown here is derived from an EMBL/GenBank/DDBJ whole genome shotgun (WGS) entry which is preliminary data.</text>
</comment>
<sequence>MIQDLSAEKTDAFCLSDDEADRLLAGAPWKRFAVLGDSLAEGLGEETPGYRTLPWADRTREALARRQPDLAYLNLGLRDLLAAEVREQQLDEALKFGPDLAAVVCGGNDLLRPPVDLDAVEGELDTLIGRLRASGATVVTYCLMNIISAYPELEALSEGMQDLNARVRRVSAEHGALVVDMWGHPACAEKTMYSSDLLHSSMRGHGLLAAETVRRLGRHLSP</sequence>
<name>A0ABP6GKP6_9ACTN</name>
<dbReference type="InterPro" id="IPR036514">
    <property type="entry name" value="SGNH_hydro_sf"/>
</dbReference>
<evidence type="ECO:0000313" key="2">
    <source>
        <dbReference type="EMBL" id="GAA2724395.1"/>
    </source>
</evidence>
<organism evidence="2 3">
    <name type="scientific">Actinocorallia aurantiaca</name>
    <dbReference type="NCBI Taxonomy" id="46204"/>
    <lineage>
        <taxon>Bacteria</taxon>
        <taxon>Bacillati</taxon>
        <taxon>Actinomycetota</taxon>
        <taxon>Actinomycetes</taxon>
        <taxon>Streptosporangiales</taxon>
        <taxon>Thermomonosporaceae</taxon>
        <taxon>Actinocorallia</taxon>
    </lineage>
</organism>
<protein>
    <recommendedName>
        <fullName evidence="1">SGNH hydrolase-type esterase domain-containing protein</fullName>
    </recommendedName>
</protein>
<keyword evidence="3" id="KW-1185">Reference proteome</keyword>
<accession>A0ABP6GKP6</accession>
<feature type="domain" description="SGNH hydrolase-type esterase" evidence="1">
    <location>
        <begin position="34"/>
        <end position="206"/>
    </location>
</feature>
<dbReference type="SUPFAM" id="SSF52266">
    <property type="entry name" value="SGNH hydrolase"/>
    <property type="match status" value="1"/>
</dbReference>
<reference evidence="3" key="1">
    <citation type="journal article" date="2019" name="Int. J. Syst. Evol. Microbiol.">
        <title>The Global Catalogue of Microorganisms (GCM) 10K type strain sequencing project: providing services to taxonomists for standard genome sequencing and annotation.</title>
        <authorList>
            <consortium name="The Broad Institute Genomics Platform"/>
            <consortium name="The Broad Institute Genome Sequencing Center for Infectious Disease"/>
            <person name="Wu L."/>
            <person name="Ma J."/>
        </authorList>
    </citation>
    <scope>NUCLEOTIDE SEQUENCE [LARGE SCALE GENOMIC DNA]</scope>
    <source>
        <strain evidence="3">JCM 8201</strain>
    </source>
</reference>
<dbReference type="PANTHER" id="PTHR43784">
    <property type="entry name" value="GDSL-LIKE LIPASE/ACYLHYDROLASE, PUTATIVE (AFU_ORTHOLOGUE AFUA_2G00820)-RELATED"/>
    <property type="match status" value="1"/>
</dbReference>
<dbReference type="CDD" id="cd01832">
    <property type="entry name" value="SGNH_hydrolase_like_1"/>
    <property type="match status" value="1"/>
</dbReference>
<dbReference type="Gene3D" id="3.40.50.1110">
    <property type="entry name" value="SGNH hydrolase"/>
    <property type="match status" value="1"/>
</dbReference>
<dbReference type="Proteomes" id="UP001501842">
    <property type="component" value="Unassembled WGS sequence"/>
</dbReference>
<dbReference type="RefSeq" id="WP_344450191.1">
    <property type="nucleotide sequence ID" value="NZ_BAAATZ010000007.1"/>
</dbReference>
<dbReference type="PANTHER" id="PTHR43784:SF2">
    <property type="entry name" value="GDSL-LIKE LIPASE_ACYLHYDROLASE, PUTATIVE (AFU_ORTHOLOGUE AFUA_2G00820)-RELATED"/>
    <property type="match status" value="1"/>
</dbReference>
<dbReference type="InterPro" id="IPR013830">
    <property type="entry name" value="SGNH_hydro"/>
</dbReference>
<gene>
    <name evidence="2" type="ORF">GCM10010439_21940</name>
</gene>
<dbReference type="Pfam" id="PF13472">
    <property type="entry name" value="Lipase_GDSL_2"/>
    <property type="match status" value="1"/>
</dbReference>
<dbReference type="InterPro" id="IPR053140">
    <property type="entry name" value="GDSL_Rv0518-like"/>
</dbReference>